<proteinExistence type="predicted"/>
<evidence type="ECO:0000313" key="4">
    <source>
        <dbReference type="EMBL" id="NML44559.1"/>
    </source>
</evidence>
<feature type="signal peptide" evidence="3">
    <location>
        <begin position="1"/>
        <end position="21"/>
    </location>
</feature>
<evidence type="ECO:0000256" key="1">
    <source>
        <dbReference type="SAM" id="MobiDB-lite"/>
    </source>
</evidence>
<accession>A0A848H4W8</accession>
<dbReference type="EMBL" id="JABBFX010000001">
    <property type="protein sequence ID" value="NML44559.1"/>
    <property type="molecule type" value="Genomic_DNA"/>
</dbReference>
<gene>
    <name evidence="4" type="ORF">HHL11_12405</name>
</gene>
<feature type="chain" id="PRO_5032499654" evidence="3">
    <location>
        <begin position="22"/>
        <end position="277"/>
    </location>
</feature>
<dbReference type="RefSeq" id="WP_169418679.1">
    <property type="nucleotide sequence ID" value="NZ_JABBFX010000001.1"/>
</dbReference>
<keyword evidence="3" id="KW-0732">Signal</keyword>
<feature type="region of interest" description="Disordered" evidence="1">
    <location>
        <begin position="151"/>
        <end position="181"/>
    </location>
</feature>
<evidence type="ECO:0000256" key="3">
    <source>
        <dbReference type="SAM" id="SignalP"/>
    </source>
</evidence>
<sequence>MARCSNVSLLGLLFLAAGASATTVGPIKGAPVPGHPLAVNIPFAVDAPTERACASAGVRYGSAPAPMVLHVQGQGLKRNLLVTSRSRVDAQPVTVDVRVGCGAKAVTRKFVMATGVPVAKSPPVPEPATRRAELAVKPRPKPVALMAPSEPLFPPPMPPETSVPKPEAPPTEELRQARSDAATAMAQLEAARRELAAVLDVERRTSQTLIAADHEIRDANSRVDRMRLVLKCIGAGLTLVAAGVVWLELHRMAVRRFRAAPETAEEPGLLEGAEMPT</sequence>
<keyword evidence="5" id="KW-1185">Reference proteome</keyword>
<name>A0A848H4W8_9BURK</name>
<protein>
    <submittedName>
        <fullName evidence="4">Uncharacterized protein</fullName>
    </submittedName>
</protein>
<evidence type="ECO:0000313" key="5">
    <source>
        <dbReference type="Proteomes" id="UP000541185"/>
    </source>
</evidence>
<organism evidence="4 5">
    <name type="scientific">Ramlibacter agri</name>
    <dbReference type="NCBI Taxonomy" id="2728837"/>
    <lineage>
        <taxon>Bacteria</taxon>
        <taxon>Pseudomonadati</taxon>
        <taxon>Pseudomonadota</taxon>
        <taxon>Betaproteobacteria</taxon>
        <taxon>Burkholderiales</taxon>
        <taxon>Comamonadaceae</taxon>
        <taxon>Ramlibacter</taxon>
    </lineage>
</organism>
<feature type="compositionally biased region" description="Pro residues" evidence="1">
    <location>
        <begin position="151"/>
        <end position="169"/>
    </location>
</feature>
<keyword evidence="2" id="KW-0472">Membrane</keyword>
<comment type="caution">
    <text evidence="4">The sequence shown here is derived from an EMBL/GenBank/DDBJ whole genome shotgun (WGS) entry which is preliminary data.</text>
</comment>
<dbReference type="Proteomes" id="UP000541185">
    <property type="component" value="Unassembled WGS sequence"/>
</dbReference>
<dbReference type="AlphaFoldDB" id="A0A848H4W8"/>
<reference evidence="4 5" key="1">
    <citation type="submission" date="2020-04" db="EMBL/GenBank/DDBJ databases">
        <title>Ramlibacter sp. G-1-2-2 isolated from soil.</title>
        <authorList>
            <person name="Dahal R.H."/>
        </authorList>
    </citation>
    <scope>NUCLEOTIDE SEQUENCE [LARGE SCALE GENOMIC DNA]</scope>
    <source>
        <strain evidence="4 5">G-1-2-2</strain>
    </source>
</reference>
<keyword evidence="2" id="KW-1133">Transmembrane helix</keyword>
<evidence type="ECO:0000256" key="2">
    <source>
        <dbReference type="SAM" id="Phobius"/>
    </source>
</evidence>
<feature type="transmembrane region" description="Helical" evidence="2">
    <location>
        <begin position="228"/>
        <end position="249"/>
    </location>
</feature>
<keyword evidence="2" id="KW-0812">Transmembrane</keyword>